<dbReference type="EMBL" id="WTRX01000132">
    <property type="protein sequence ID" value="MWU33979.1"/>
    <property type="molecule type" value="Genomic_DNA"/>
</dbReference>
<evidence type="ECO:0000313" key="4">
    <source>
        <dbReference type="EMBL" id="HBB1573326.1"/>
    </source>
</evidence>
<dbReference type="Proteomes" id="UP000305093">
    <property type="component" value="Unassembled WGS sequence"/>
</dbReference>
<dbReference type="EMBL" id="WTML01000334">
    <property type="protein sequence ID" value="MWL00911.1"/>
    <property type="molecule type" value="Genomic_DNA"/>
</dbReference>
<dbReference type="InterPro" id="IPR049503">
    <property type="entry name" value="AbiJ_NTD4"/>
</dbReference>
<reference evidence="2 18" key="3">
    <citation type="submission" date="2018-08" db="EMBL/GenBank/DDBJ databases">
        <authorList>
            <consortium name="NARMS: The National Antimicrobial Resistance Monitoring System"/>
        </authorList>
    </citation>
    <scope>NUCLEOTIDE SEQUENCE [LARGE SCALE GENOMIC DNA]</scope>
    <source>
        <strain evidence="2 18">FSIS11705178</strain>
    </source>
</reference>
<dbReference type="Proteomes" id="UP000521991">
    <property type="component" value="Unassembled WGS sequence"/>
</dbReference>
<evidence type="ECO:0000259" key="1">
    <source>
        <dbReference type="Pfam" id="PF18863"/>
    </source>
</evidence>
<dbReference type="Proteomes" id="UP000870292">
    <property type="component" value="Unassembled WGS sequence"/>
</dbReference>
<reference evidence="3 17" key="9">
    <citation type="submission" date="2020-02" db="EMBL/GenBank/DDBJ databases">
        <authorList>
            <consortium name="PulseNet: The National Subtyping Network for Foodborne Disease Surveillance"/>
            <person name="Tarr C.L."/>
            <person name="Trees E."/>
            <person name="Katz L.S."/>
            <person name="Carleton-Romer H.A."/>
            <person name="Stroika S."/>
            <person name="Kucerova Z."/>
            <person name="Roache K.F."/>
            <person name="Sabol A.L."/>
            <person name="Besser J."/>
            <person name="Gerner-Smidt P."/>
        </authorList>
    </citation>
    <scope>NUCLEOTIDE SEQUENCE [LARGE SCALE GENOMIC DNA]</scope>
    <source>
        <strain evidence="3 17">PNUSAE004166</strain>
    </source>
</reference>
<dbReference type="EMBL" id="QFSS01000039">
    <property type="protein sequence ID" value="PZZ70286.1"/>
    <property type="molecule type" value="Genomic_DNA"/>
</dbReference>
<dbReference type="EMBL" id="DADUEU010000012">
    <property type="protein sequence ID" value="HBB1573326.1"/>
    <property type="molecule type" value="Genomic_DNA"/>
</dbReference>
<evidence type="ECO:0000313" key="18">
    <source>
        <dbReference type="Proteomes" id="UP000538406"/>
    </source>
</evidence>
<dbReference type="EMBL" id="CAADIS010000005">
    <property type="protein sequence ID" value="VFS34618.1"/>
    <property type="molecule type" value="Genomic_DNA"/>
</dbReference>
<reference evidence="7 11" key="2">
    <citation type="submission" date="2018-05" db="EMBL/GenBank/DDBJ databases">
        <title>Genomic sequencing of EHEC O26 New European Clone.</title>
        <authorList>
            <person name="Karnisova L."/>
            <person name="Nunvar J."/>
            <person name="Marejkova M."/>
            <person name="Mellmann A."/>
            <person name="Drevinek P."/>
            <person name="Blahova K."/>
            <person name="Bielaszewska M."/>
        </authorList>
    </citation>
    <scope>NUCLEOTIDE SEQUENCE [LARGE SCALE GENOMIC DNA]</scope>
    <source>
        <strain evidence="7 11">14-391</strain>
    </source>
</reference>
<evidence type="ECO:0000313" key="6">
    <source>
        <dbReference type="EMBL" id="MWU33979.1"/>
    </source>
</evidence>
<evidence type="ECO:0000313" key="7">
    <source>
        <dbReference type="EMBL" id="PZZ70286.1"/>
    </source>
</evidence>
<reference evidence="8 12" key="4">
    <citation type="submission" date="2018-10" db="EMBL/GenBank/DDBJ databases">
        <title>Comparison of Escherichia coli isolates recovered from retail chicken and from chicken fecal samples by antimicrobial susceptibility test and whole genome sequencing.</title>
        <authorList>
            <person name="Tang B."/>
            <person name="Ma Y."/>
            <person name="He X."/>
            <person name="Cao L."/>
            <person name="Xia X."/>
            <person name="Yang H."/>
        </authorList>
    </citation>
    <scope>NUCLEOTIDE SEQUENCE [LARGE SCALE GENOMIC DNA]</scope>
    <source>
        <strain evidence="8 12">CMJH98b</strain>
    </source>
</reference>
<feature type="domain" description="HEPN AbiJ-N-terminal" evidence="1">
    <location>
        <begin position="4"/>
        <end position="153"/>
    </location>
</feature>
<dbReference type="Proteomes" id="UP000281340">
    <property type="component" value="Unassembled WGS sequence"/>
</dbReference>
<evidence type="ECO:0000313" key="10">
    <source>
        <dbReference type="EMBL" id="VFS34618.1"/>
    </source>
</evidence>
<dbReference type="Proteomes" id="UP000441160">
    <property type="component" value="Unassembled WGS sequence"/>
</dbReference>
<evidence type="ECO:0000313" key="16">
    <source>
        <dbReference type="Proteomes" id="UP000462271"/>
    </source>
</evidence>
<reference evidence="6 15" key="8">
    <citation type="submission" date="2019-12" db="EMBL/GenBank/DDBJ databases">
        <title>Enteriobacteria Tanzani isolates_8377-8380.</title>
        <authorList>
            <person name="Subbiah M."/>
            <person name="Call D."/>
        </authorList>
    </citation>
    <scope>NUCLEOTIDE SEQUENCE [LARGE SCALE GENOMIC DNA]</scope>
    <source>
        <strain evidence="6 15">8378wB3</strain>
    </source>
</reference>
<evidence type="ECO:0000313" key="12">
    <source>
        <dbReference type="Proteomes" id="UP000281340"/>
    </source>
</evidence>
<dbReference type="RefSeq" id="WP_000594911.1">
    <property type="nucleotide sequence ID" value="NZ_AP018808.1"/>
</dbReference>
<evidence type="ECO:0000313" key="13">
    <source>
        <dbReference type="Proteomes" id="UP000305093"/>
    </source>
</evidence>
<evidence type="ECO:0000313" key="11">
    <source>
        <dbReference type="Proteomes" id="UP000248865"/>
    </source>
</evidence>
<dbReference type="Proteomes" id="UP000538406">
    <property type="component" value="Unassembled WGS sequence"/>
</dbReference>
<dbReference type="EMBL" id="RDDM01000036">
    <property type="protein sequence ID" value="RLY59077.1"/>
    <property type="molecule type" value="Genomic_DNA"/>
</dbReference>
<evidence type="ECO:0000313" key="15">
    <source>
        <dbReference type="Proteomes" id="UP000441160"/>
    </source>
</evidence>
<reference evidence="5 16" key="7">
    <citation type="submission" date="2019-12" db="EMBL/GenBank/DDBJ databases">
        <title>Enteriobacteria Tanzani isolates_10432.</title>
        <authorList>
            <person name="Subbiah M."/>
            <person name="Call D."/>
        </authorList>
    </citation>
    <scope>NUCLEOTIDE SEQUENCE [LARGE SCALE GENOMIC DNA]</scope>
    <source>
        <strain evidence="5 16">10432wG8</strain>
    </source>
</reference>
<accession>A0A0C2AFV0</accession>
<reference evidence="4" key="10">
    <citation type="submission" date="2021-03" db="EMBL/GenBank/DDBJ databases">
        <authorList>
            <consortium name="NCBI Pathogen Detection Project"/>
        </authorList>
    </citation>
    <scope>NUCLEOTIDE SEQUENCE</scope>
    <source>
        <strain evidence="4">Escherichia coli</strain>
    </source>
</reference>
<evidence type="ECO:0000313" key="2">
    <source>
        <dbReference type="EMBL" id="EFC3527250.1"/>
    </source>
</evidence>
<proteinExistence type="predicted"/>
<reference evidence="9 13" key="5">
    <citation type="submission" date="2018-12" db="EMBL/GenBank/DDBJ databases">
        <title>Food and Water Safety Consortium.</title>
        <authorList>
            <person name="Tyson S."/>
            <person name="Peterson C.-L."/>
            <person name="Olson A."/>
            <person name="Tyler S."/>
            <person name="Cabral J."/>
            <person name="Lynch T."/>
            <person name="Knox N."/>
            <person name="Van Domselaar G."/>
            <person name="Graham M."/>
        </authorList>
    </citation>
    <scope>NUCLEOTIDE SEQUENCE [LARGE SCALE GENOMIC DNA]</scope>
    <source>
        <strain evidence="9 13">FWSEC0419</strain>
    </source>
</reference>
<dbReference type="EMBL" id="AASURL010000070">
    <property type="protein sequence ID" value="EFH0367240.1"/>
    <property type="molecule type" value="Genomic_DNA"/>
</dbReference>
<protein>
    <recommendedName>
        <fullName evidence="1">HEPN AbiJ-N-terminal domain-containing protein</fullName>
    </recommendedName>
</protein>
<reference evidence="4" key="1">
    <citation type="journal article" date="2018" name="Genome Biol.">
        <title>SKESA: strategic k-mer extension for scrupulous assemblies.</title>
        <authorList>
            <person name="Souvorov A."/>
            <person name="Agarwala R."/>
            <person name="Lipman D.J."/>
        </authorList>
    </citation>
    <scope>NUCLEOTIDE SEQUENCE</scope>
    <source>
        <strain evidence="4">Escherichia coli</strain>
    </source>
</reference>
<evidence type="ECO:0000313" key="14">
    <source>
        <dbReference type="Proteomes" id="UP000372890"/>
    </source>
</evidence>
<evidence type="ECO:0000313" key="9">
    <source>
        <dbReference type="EMBL" id="TJF60334.1"/>
    </source>
</evidence>
<evidence type="ECO:0000313" key="3">
    <source>
        <dbReference type="EMBL" id="EFH0367240.1"/>
    </source>
</evidence>
<dbReference type="Proteomes" id="UP000248865">
    <property type="component" value="Unassembled WGS sequence"/>
</dbReference>
<dbReference type="OMA" id="KFMLVAC"/>
<dbReference type="Proteomes" id="UP000372890">
    <property type="component" value="Unassembled WGS sequence"/>
</dbReference>
<dbReference type="Pfam" id="PF18863">
    <property type="entry name" value="AbiJ_NTD4"/>
    <property type="match status" value="1"/>
</dbReference>
<evidence type="ECO:0000313" key="8">
    <source>
        <dbReference type="EMBL" id="RLY59077.1"/>
    </source>
</evidence>
<accession>A0A2A2XJ31</accession>
<evidence type="ECO:0000313" key="5">
    <source>
        <dbReference type="EMBL" id="MWL00911.1"/>
    </source>
</evidence>
<sequence>MIKPFSVRYGHVDVREHVQLNDLNSDTRMALWNCLYLFLWTNNRQTATATKCAQSVWIYYLNQPADNIPRYESGYKSDKTLLTAIRDYIYGEAWYLVYDLIEFIIERTNSYINLSKHLNSIFKKHGVGYTIINGCITPISNDNEIESVQNAVDNGTDSSRSHFERALQLMTDREQPDYRNSIKESISAIESLCRKITGNDKGTLGACLKAIEEKGYIHSAMKGAFSQLYGYTSDQGGIRHALTEEDVNPTLAEAKFMLVTCSAFSNYLLSKISD</sequence>
<organism evidence="7 11">
    <name type="scientific">Escherichia coli</name>
    <dbReference type="NCBI Taxonomy" id="562"/>
    <lineage>
        <taxon>Bacteria</taxon>
        <taxon>Pseudomonadati</taxon>
        <taxon>Pseudomonadota</taxon>
        <taxon>Gammaproteobacteria</taxon>
        <taxon>Enterobacterales</taxon>
        <taxon>Enterobacteriaceae</taxon>
        <taxon>Escherichia</taxon>
    </lineage>
</organism>
<dbReference type="AlphaFoldDB" id="A0A0C2AFV0"/>
<dbReference type="Proteomes" id="UP000462271">
    <property type="component" value="Unassembled WGS sequence"/>
</dbReference>
<evidence type="ECO:0000313" key="17">
    <source>
        <dbReference type="Proteomes" id="UP000521991"/>
    </source>
</evidence>
<gene>
    <name evidence="3" type="ORF">BGM66_003725</name>
    <name evidence="9" type="ORF">C9194_23965</name>
    <name evidence="2" type="ORF">CTR35_004506</name>
    <name evidence="7" type="ORF">DIV22_09440</name>
    <name evidence="8" type="ORF">EAI46_07050</name>
    <name evidence="6" type="ORF">GP944_25460</name>
    <name evidence="5" type="ORF">GQM21_27960</name>
    <name evidence="4" type="ORF">J0541_002230</name>
    <name evidence="10" type="ORF">NCTC9001_04976</name>
</gene>
<reference evidence="10 14" key="6">
    <citation type="submission" date="2019-03" db="EMBL/GenBank/DDBJ databases">
        <authorList>
            <consortium name="Pathogen Informatics"/>
        </authorList>
    </citation>
    <scope>NUCLEOTIDE SEQUENCE [LARGE SCALE GENOMIC DNA]</scope>
    <source>
        <strain evidence="10 14">NCTC9001</strain>
    </source>
</reference>
<dbReference type="EMBL" id="RROO01000073">
    <property type="protein sequence ID" value="TJF60334.1"/>
    <property type="molecule type" value="Genomic_DNA"/>
</dbReference>
<name>A0A0C2AFV0_ECOLX</name>
<dbReference type="EMBL" id="AASHPR010000067">
    <property type="protein sequence ID" value="EFC3527250.1"/>
    <property type="molecule type" value="Genomic_DNA"/>
</dbReference>